<dbReference type="Proteomes" id="UP000233778">
    <property type="component" value="Chromosome"/>
</dbReference>
<proteinExistence type="predicted"/>
<reference evidence="2" key="4">
    <citation type="submission" date="2017-11" db="EMBL/GenBank/DDBJ databases">
        <title>Complete genome sequence of Serratia sp. ATCC 39006.</title>
        <authorList>
            <person name="Hampton H.G."/>
            <person name="Jackson S.A."/>
            <person name="Jauregui R."/>
            <person name="Poulter G.T.M."/>
            <person name="Salmond G.P.C."/>
            <person name="Fineran P.C."/>
        </authorList>
    </citation>
    <scope>NUCLEOTIDE SEQUENCE</scope>
    <source>
        <strain evidence="2">ATCC 39006</strain>
    </source>
</reference>
<accession>A0A2I5TNX8</accession>
<reference evidence="2" key="2">
    <citation type="submission" date="2013-09" db="EMBL/GenBank/DDBJ databases">
        <authorList>
            <person name="Wang G."/>
            <person name="Yang Y."/>
            <person name="Su Y."/>
        </authorList>
    </citation>
    <scope>NUCLEOTIDE SEQUENCE</scope>
    <source>
        <strain evidence="2">ATCC 39006</strain>
    </source>
</reference>
<dbReference type="EMBL" id="CP025085">
    <property type="protein sequence ID" value="AUH01940.1"/>
    <property type="molecule type" value="Genomic_DNA"/>
</dbReference>
<gene>
    <name evidence="1" type="ORF">CWC46_20385</name>
    <name evidence="2" type="ORF">Ser39006_020380</name>
</gene>
<organism evidence="2 3">
    <name type="scientific">Serratia sp. (strain ATCC 39006)</name>
    <name type="common">Prodigiosinella confusarubida</name>
    <dbReference type="NCBI Taxonomy" id="104623"/>
    <lineage>
        <taxon>Bacteria</taxon>
        <taxon>Pseudomonadati</taxon>
        <taxon>Pseudomonadota</taxon>
        <taxon>Gammaproteobacteria</taxon>
        <taxon>Enterobacterales</taxon>
        <taxon>Pectobacteriaceae</taxon>
        <taxon>Prodigiosinella</taxon>
    </lineage>
</organism>
<keyword evidence="3" id="KW-1185">Reference proteome</keyword>
<dbReference type="EMBL" id="CP025084">
    <property type="protein sequence ID" value="AUH06262.1"/>
    <property type="molecule type" value="Genomic_DNA"/>
</dbReference>
<evidence type="ECO:0000313" key="3">
    <source>
        <dbReference type="Proteomes" id="UP000017700"/>
    </source>
</evidence>
<evidence type="ECO:0000313" key="2">
    <source>
        <dbReference type="EMBL" id="AUH06262.1"/>
    </source>
</evidence>
<evidence type="ECO:0000313" key="1">
    <source>
        <dbReference type="EMBL" id="AUH01940.1"/>
    </source>
</evidence>
<reference evidence="2 3" key="1">
    <citation type="journal article" date="2013" name="Genome Announc.">
        <title>Draft genome sequence of Serratia sp. strain ATCC 39006, a model bacterium for analysis of the biosynthesis and regulation of prodigiosin, a carbapenem, and gas vesicles.</title>
        <authorList>
            <person name="Fineran P.C."/>
            <person name="Iglesias Cans M.C."/>
            <person name="Ramsay J.P."/>
            <person name="Wilf N.M."/>
            <person name="Cossyleon D."/>
            <person name="McNeil M.B."/>
            <person name="Williamson N.R."/>
            <person name="Monson R.E."/>
            <person name="Becher S.A."/>
            <person name="Stanton J.A."/>
            <person name="Brugger K."/>
            <person name="Brown S.D."/>
            <person name="Salmond G.P."/>
        </authorList>
    </citation>
    <scope>NUCLEOTIDE SEQUENCE [LARGE SCALE GENOMIC DNA]</scope>
    <source>
        <strain evidence="2">ATCC 39006</strain>
        <strain evidence="3">ATCC 39006 / SC 11482</strain>
    </source>
</reference>
<dbReference type="KEGG" id="sera:Ser39006_020380"/>
<dbReference type="Proteomes" id="UP000017700">
    <property type="component" value="Chromosome"/>
</dbReference>
<dbReference type="KEGG" id="serq:CWC46_20385"/>
<dbReference type="AlphaFoldDB" id="A0A2I5TNX8"/>
<name>A0A2I5TNX8_SERS3</name>
<evidence type="ECO:0000313" key="4">
    <source>
        <dbReference type="Proteomes" id="UP000233778"/>
    </source>
</evidence>
<sequence length="59" mass="6838">MRLVILNFCFCQGIPRYHQECSDLILIAAKSSIYSTKSPCHEISKKRGFKTDFFHTDDP</sequence>
<reference evidence="1 4" key="3">
    <citation type="submission" date="2017-11" db="EMBL/GenBank/DDBJ databases">
        <title>Complete genome sequence of Serratia sp. ATCC 39006 LacA.</title>
        <authorList>
            <person name="Hampton H.G."/>
            <person name="Jackson S.A."/>
            <person name="Jauregui R."/>
            <person name="Poulter G.T.M."/>
            <person name="Salmond G.P.C."/>
            <person name="Fineran P.C."/>
        </authorList>
    </citation>
    <scope>NUCLEOTIDE SEQUENCE [LARGE SCALE GENOMIC DNA]</scope>
    <source>
        <strain evidence="1 4">ATCC 39006</strain>
    </source>
</reference>
<protein>
    <submittedName>
        <fullName evidence="2">Uncharacterized protein</fullName>
    </submittedName>
</protein>